<dbReference type="EMBL" id="QGDO01000001">
    <property type="protein sequence ID" value="PWJ44672.1"/>
    <property type="molecule type" value="Genomic_DNA"/>
</dbReference>
<reference evidence="2 3" key="1">
    <citation type="submission" date="2018-03" db="EMBL/GenBank/DDBJ databases">
        <title>Genomic Encyclopedia of Archaeal and Bacterial Type Strains, Phase II (KMG-II): from individual species to whole genera.</title>
        <authorList>
            <person name="Goeker M."/>
        </authorList>
    </citation>
    <scope>NUCLEOTIDE SEQUENCE [LARGE SCALE GENOMIC DNA]</scope>
    <source>
        <strain evidence="2 3">DSM 28229</strain>
    </source>
</reference>
<evidence type="ECO:0000313" key="2">
    <source>
        <dbReference type="EMBL" id="PWJ44672.1"/>
    </source>
</evidence>
<comment type="caution">
    <text evidence="2">The sequence shown here is derived from an EMBL/GenBank/DDBJ whole genome shotgun (WGS) entry which is preliminary data.</text>
</comment>
<organism evidence="2 3">
    <name type="scientific">Sediminitomix flava</name>
    <dbReference type="NCBI Taxonomy" id="379075"/>
    <lineage>
        <taxon>Bacteria</taxon>
        <taxon>Pseudomonadati</taxon>
        <taxon>Bacteroidota</taxon>
        <taxon>Cytophagia</taxon>
        <taxon>Cytophagales</taxon>
        <taxon>Flammeovirgaceae</taxon>
        <taxon>Sediminitomix</taxon>
    </lineage>
</organism>
<protein>
    <submittedName>
        <fullName evidence="2">Uncharacterized protein</fullName>
    </submittedName>
</protein>
<proteinExistence type="predicted"/>
<dbReference type="OrthoDB" id="981766at2"/>
<evidence type="ECO:0000256" key="1">
    <source>
        <dbReference type="SAM" id="Phobius"/>
    </source>
</evidence>
<accession>A0A315ZHA3</accession>
<feature type="transmembrane region" description="Helical" evidence="1">
    <location>
        <begin position="48"/>
        <end position="65"/>
    </location>
</feature>
<sequence>MAKQQVDCKADQRGSKRWFWNILFYAFRVAQTCPFCNKKLEFSAKKKLAIDMLFGLVYGSFIVFFNQTLGYATMPVFVVGMALVLLLHVLVKQRWKSFDEERKNLPHWRR</sequence>
<gene>
    <name evidence="2" type="ORF">BC781_1011043</name>
</gene>
<keyword evidence="1" id="KW-0812">Transmembrane</keyword>
<keyword evidence="1" id="KW-0472">Membrane</keyword>
<name>A0A315ZHA3_SEDFL</name>
<keyword evidence="1" id="KW-1133">Transmembrane helix</keyword>
<feature type="transmembrane region" description="Helical" evidence="1">
    <location>
        <begin position="71"/>
        <end position="91"/>
    </location>
</feature>
<dbReference type="RefSeq" id="WP_109616147.1">
    <property type="nucleotide sequence ID" value="NZ_QGDO01000001.1"/>
</dbReference>
<dbReference type="Proteomes" id="UP000245535">
    <property type="component" value="Unassembled WGS sequence"/>
</dbReference>
<keyword evidence="3" id="KW-1185">Reference proteome</keyword>
<dbReference type="AlphaFoldDB" id="A0A315ZHA3"/>
<evidence type="ECO:0000313" key="3">
    <source>
        <dbReference type="Proteomes" id="UP000245535"/>
    </source>
</evidence>